<evidence type="ECO:0000313" key="2">
    <source>
        <dbReference type="Proteomes" id="UP000032024"/>
    </source>
</evidence>
<proteinExistence type="predicted"/>
<accession>A0AAN0T4A8</accession>
<organism evidence="1 2">
    <name type="scientific">Heyndrickxia coagulans</name>
    <name type="common">Weizmannia coagulans</name>
    <dbReference type="NCBI Taxonomy" id="1398"/>
    <lineage>
        <taxon>Bacteria</taxon>
        <taxon>Bacillati</taxon>
        <taxon>Bacillota</taxon>
        <taxon>Bacilli</taxon>
        <taxon>Bacillales</taxon>
        <taxon>Bacillaceae</taxon>
        <taxon>Heyndrickxia</taxon>
    </lineage>
</organism>
<evidence type="ECO:0000313" key="1">
    <source>
        <dbReference type="EMBL" id="AJO21560.1"/>
    </source>
</evidence>
<keyword evidence="2" id="KW-1185">Reference proteome</keyword>
<dbReference type="AlphaFoldDB" id="A0AAN0T4A8"/>
<name>A0AAN0T4A8_HEYCO</name>
<reference evidence="2" key="1">
    <citation type="submission" date="2015-01" db="EMBL/GenBank/DDBJ databases">
        <title>Comparative genome analysis of Bacillus coagulans HM-08, Clostridium butyricum HM-68, Bacillus subtilis HM-66 and Bacillus paralicheniformis BL-09.</title>
        <authorList>
            <person name="Zhang H."/>
        </authorList>
    </citation>
    <scope>NUCLEOTIDE SEQUENCE [LARGE SCALE GENOMIC DNA]</scope>
    <source>
        <strain evidence="2">HM-08</strain>
    </source>
</reference>
<sequence>MSKAAHKKVFLRHDKSPQLKQNKKWLSQASGLDVMIRGIVFLYWKKE</sequence>
<gene>
    <name evidence="1" type="ORF">SB48_HM08orf01178</name>
</gene>
<dbReference type="Proteomes" id="UP000032024">
    <property type="component" value="Chromosome"/>
</dbReference>
<protein>
    <submittedName>
        <fullName evidence="1">Uncharacterized protein</fullName>
    </submittedName>
</protein>
<dbReference type="EMBL" id="CP010525">
    <property type="protein sequence ID" value="AJO21560.1"/>
    <property type="molecule type" value="Genomic_DNA"/>
</dbReference>